<comment type="caution">
    <text evidence="2">The sequence shown here is derived from an EMBL/GenBank/DDBJ whole genome shotgun (WGS) entry which is preliminary data.</text>
</comment>
<dbReference type="Proteomes" id="UP001412067">
    <property type="component" value="Unassembled WGS sequence"/>
</dbReference>
<evidence type="ECO:0000313" key="3">
    <source>
        <dbReference type="Proteomes" id="UP001412067"/>
    </source>
</evidence>
<keyword evidence="3" id="KW-1185">Reference proteome</keyword>
<feature type="region of interest" description="Disordered" evidence="1">
    <location>
        <begin position="11"/>
        <end position="34"/>
    </location>
</feature>
<evidence type="ECO:0000313" key="2">
    <source>
        <dbReference type="EMBL" id="KAK8962061.1"/>
    </source>
</evidence>
<protein>
    <submittedName>
        <fullName evidence="2">Uncharacterized protein</fullName>
    </submittedName>
</protein>
<dbReference type="EMBL" id="JBBWWR010000009">
    <property type="protein sequence ID" value="KAK8962061.1"/>
    <property type="molecule type" value="Genomic_DNA"/>
</dbReference>
<gene>
    <name evidence="2" type="ORF">KSP40_PGU017795</name>
</gene>
<organism evidence="2 3">
    <name type="scientific">Platanthera guangdongensis</name>
    <dbReference type="NCBI Taxonomy" id="2320717"/>
    <lineage>
        <taxon>Eukaryota</taxon>
        <taxon>Viridiplantae</taxon>
        <taxon>Streptophyta</taxon>
        <taxon>Embryophyta</taxon>
        <taxon>Tracheophyta</taxon>
        <taxon>Spermatophyta</taxon>
        <taxon>Magnoliopsida</taxon>
        <taxon>Liliopsida</taxon>
        <taxon>Asparagales</taxon>
        <taxon>Orchidaceae</taxon>
        <taxon>Orchidoideae</taxon>
        <taxon>Orchideae</taxon>
        <taxon>Orchidinae</taxon>
        <taxon>Platanthera</taxon>
    </lineage>
</organism>
<proteinExistence type="predicted"/>
<accession>A0ABR2MED2</accession>
<name>A0ABR2MED2_9ASPA</name>
<reference evidence="2 3" key="1">
    <citation type="journal article" date="2022" name="Nat. Plants">
        <title>Genomes of leafy and leafless Platanthera orchids illuminate the evolution of mycoheterotrophy.</title>
        <authorList>
            <person name="Li M.H."/>
            <person name="Liu K.W."/>
            <person name="Li Z."/>
            <person name="Lu H.C."/>
            <person name="Ye Q.L."/>
            <person name="Zhang D."/>
            <person name="Wang J.Y."/>
            <person name="Li Y.F."/>
            <person name="Zhong Z.M."/>
            <person name="Liu X."/>
            <person name="Yu X."/>
            <person name="Liu D.K."/>
            <person name="Tu X.D."/>
            <person name="Liu B."/>
            <person name="Hao Y."/>
            <person name="Liao X.Y."/>
            <person name="Jiang Y.T."/>
            <person name="Sun W.H."/>
            <person name="Chen J."/>
            <person name="Chen Y.Q."/>
            <person name="Ai Y."/>
            <person name="Zhai J.W."/>
            <person name="Wu S.S."/>
            <person name="Zhou Z."/>
            <person name="Hsiao Y.Y."/>
            <person name="Wu W.L."/>
            <person name="Chen Y.Y."/>
            <person name="Lin Y.F."/>
            <person name="Hsu J.L."/>
            <person name="Li C.Y."/>
            <person name="Wang Z.W."/>
            <person name="Zhao X."/>
            <person name="Zhong W.Y."/>
            <person name="Ma X.K."/>
            <person name="Ma L."/>
            <person name="Huang J."/>
            <person name="Chen G.Z."/>
            <person name="Huang M.Z."/>
            <person name="Huang L."/>
            <person name="Peng D.H."/>
            <person name="Luo Y.B."/>
            <person name="Zou S.Q."/>
            <person name="Chen S.P."/>
            <person name="Lan S."/>
            <person name="Tsai W.C."/>
            <person name="Van de Peer Y."/>
            <person name="Liu Z.J."/>
        </authorList>
    </citation>
    <scope>NUCLEOTIDE SEQUENCE [LARGE SCALE GENOMIC DNA]</scope>
    <source>
        <strain evidence="2">Lor288</strain>
    </source>
</reference>
<sequence>MDRNLSAVHLLPTPYSMTPEPPNPSTSSKRKRVSCGRLPRSLYRRTVSAFTLSFSLALLRRPQVFHLRIRIPTEIGNSSRTSSIKTSIKPNPSLPHYVTPLLPFLFAASAEFGRMLTGIMPDDGDRVGLASSRHVSRALPVTRGGSCSSASVRRGLLVRSEKATANIERPGSISVNGPLNVVSSLSLTHFEKIMKFCSFVSDV</sequence>
<evidence type="ECO:0000256" key="1">
    <source>
        <dbReference type="SAM" id="MobiDB-lite"/>
    </source>
</evidence>